<feature type="compositionally biased region" description="Basic and acidic residues" evidence="1">
    <location>
        <begin position="137"/>
        <end position="151"/>
    </location>
</feature>
<dbReference type="EMBL" id="JAKKPZ010000197">
    <property type="protein sequence ID" value="KAI1698951.1"/>
    <property type="molecule type" value="Genomic_DNA"/>
</dbReference>
<dbReference type="Proteomes" id="UP001201812">
    <property type="component" value="Unassembled WGS sequence"/>
</dbReference>
<evidence type="ECO:0000313" key="3">
    <source>
        <dbReference type="Proteomes" id="UP001201812"/>
    </source>
</evidence>
<feature type="compositionally biased region" description="Low complexity" evidence="1">
    <location>
        <begin position="1"/>
        <end position="13"/>
    </location>
</feature>
<accession>A0AAD4MLE5</accession>
<gene>
    <name evidence="2" type="ORF">DdX_17611</name>
</gene>
<name>A0AAD4MLE5_9BILA</name>
<feature type="region of interest" description="Disordered" evidence="1">
    <location>
        <begin position="117"/>
        <end position="210"/>
    </location>
</feature>
<evidence type="ECO:0000313" key="2">
    <source>
        <dbReference type="EMBL" id="KAI1698951.1"/>
    </source>
</evidence>
<feature type="compositionally biased region" description="Basic and acidic residues" evidence="1">
    <location>
        <begin position="44"/>
        <end position="56"/>
    </location>
</feature>
<organism evidence="2 3">
    <name type="scientific">Ditylenchus destructor</name>
    <dbReference type="NCBI Taxonomy" id="166010"/>
    <lineage>
        <taxon>Eukaryota</taxon>
        <taxon>Metazoa</taxon>
        <taxon>Ecdysozoa</taxon>
        <taxon>Nematoda</taxon>
        <taxon>Chromadorea</taxon>
        <taxon>Rhabditida</taxon>
        <taxon>Tylenchina</taxon>
        <taxon>Tylenchomorpha</taxon>
        <taxon>Sphaerularioidea</taxon>
        <taxon>Anguinidae</taxon>
        <taxon>Anguininae</taxon>
        <taxon>Ditylenchus</taxon>
    </lineage>
</organism>
<dbReference type="AlphaFoldDB" id="A0AAD4MLE5"/>
<comment type="caution">
    <text evidence="2">The sequence shown here is derived from an EMBL/GenBank/DDBJ whole genome shotgun (WGS) entry which is preliminary data.</text>
</comment>
<keyword evidence="3" id="KW-1185">Reference proteome</keyword>
<feature type="region of interest" description="Disordered" evidence="1">
    <location>
        <begin position="1"/>
        <end position="103"/>
    </location>
</feature>
<reference evidence="2" key="1">
    <citation type="submission" date="2022-01" db="EMBL/GenBank/DDBJ databases">
        <title>Genome Sequence Resource for Two Populations of Ditylenchus destructor, the Migratory Endoparasitic Phytonematode.</title>
        <authorList>
            <person name="Zhang H."/>
            <person name="Lin R."/>
            <person name="Xie B."/>
        </authorList>
    </citation>
    <scope>NUCLEOTIDE SEQUENCE</scope>
    <source>
        <strain evidence="2">BazhouSP</strain>
    </source>
</reference>
<protein>
    <submittedName>
        <fullName evidence="2">Uncharacterized protein</fullName>
    </submittedName>
</protein>
<proteinExistence type="predicted"/>
<sequence length="316" mass="35629">MSQSSPSVELSSSKNERRRSNRWIPNGPQRYIFSDDSDSESDSDYEKGDCHTERKAVKVNGQSPNTNVDGRRYSLRPRTASKRNSFGNCNKALGSQHFSSKPTEVDVDLDDECEIEDPTPAKCGGRALKKSSSSVRKSTEVELDLDVKYESEGPTPAKRRGRPPIKLPSSTRQATDVHLDIEDECETEGPSPAKCRGRSPEKSPSRATPKFKNMVDPIEIIIVKKLEQPTLLLSNNHYTAIIMSEKQDDYDVLQALRQRMEIVSNDGVYYARNSFEANWVSIEAVLRSFGFVEDEFAFNNEFSASKKDSWKFVRSV</sequence>
<evidence type="ECO:0000256" key="1">
    <source>
        <dbReference type="SAM" id="MobiDB-lite"/>
    </source>
</evidence>